<dbReference type="InterPro" id="IPR017865">
    <property type="entry name" value="F-actin_cap_asu_CS"/>
</dbReference>
<dbReference type="Gene3D" id="3.90.1150.210">
    <property type="entry name" value="F-actin capping protein, beta subunit"/>
    <property type="match status" value="1"/>
</dbReference>
<reference evidence="6 7" key="1">
    <citation type="journal article" date="2013" name="Curr. Biol.">
        <title>The Genome of the Foraminiferan Reticulomyxa filosa.</title>
        <authorList>
            <person name="Glockner G."/>
            <person name="Hulsmann N."/>
            <person name="Schleicher M."/>
            <person name="Noegel A.A."/>
            <person name="Eichinger L."/>
            <person name="Gallinger C."/>
            <person name="Pawlowski J."/>
            <person name="Sierra R."/>
            <person name="Euteneuer U."/>
            <person name="Pillet L."/>
            <person name="Moustafa A."/>
            <person name="Platzer M."/>
            <person name="Groth M."/>
            <person name="Szafranski K."/>
            <person name="Schliwa M."/>
        </authorList>
    </citation>
    <scope>NUCLEOTIDE SEQUENCE [LARGE SCALE GENOMIC DNA]</scope>
</reference>
<evidence type="ECO:0000313" key="6">
    <source>
        <dbReference type="EMBL" id="ETO11551.1"/>
    </source>
</evidence>
<evidence type="ECO:0000256" key="3">
    <source>
        <dbReference type="ARBA" id="ARBA00022467"/>
    </source>
</evidence>
<dbReference type="GO" id="GO:0051016">
    <property type="term" value="P:barbed-end actin filament capping"/>
    <property type="evidence" value="ECO:0007669"/>
    <property type="project" value="UniProtKB-UniRule"/>
</dbReference>
<comment type="subunit">
    <text evidence="5">Heterodimer of an alpha and a beta subunit.</text>
</comment>
<dbReference type="OrthoDB" id="340550at2759"/>
<keyword evidence="4 5" id="KW-0009">Actin-binding</keyword>
<proteinExistence type="inferred from homology"/>
<dbReference type="InterPro" id="IPR042489">
    <property type="entry name" value="CapZ_alpha_1"/>
</dbReference>
<comment type="similarity">
    <text evidence="1 5">Belongs to the F-actin-capping protein alpha subunit family.</text>
</comment>
<dbReference type="OMA" id="QEHFPNA"/>
<comment type="function">
    <text evidence="5">F-actin-capping proteins bind in a Ca(2+)-independent manner to the fast growing ends of actin filaments (barbed end) thereby blocking the exchange of subunits at these ends. Unlike other capping proteins (such as gelsolin and severin), these proteins do not sever actin filaments.</text>
</comment>
<dbReference type="InterPro" id="IPR037282">
    <property type="entry name" value="CapZ_alpha/beta"/>
</dbReference>
<accession>X6MD02</accession>
<dbReference type="AlphaFoldDB" id="X6MD02"/>
<keyword evidence="3 5" id="KW-0117">Actin capping</keyword>
<evidence type="ECO:0000256" key="4">
    <source>
        <dbReference type="ARBA" id="ARBA00023203"/>
    </source>
</evidence>
<dbReference type="GO" id="GO:0051015">
    <property type="term" value="F:actin filament binding"/>
    <property type="evidence" value="ECO:0007669"/>
    <property type="project" value="TreeGrafter"/>
</dbReference>
<organism evidence="6 7">
    <name type="scientific">Reticulomyxa filosa</name>
    <dbReference type="NCBI Taxonomy" id="46433"/>
    <lineage>
        <taxon>Eukaryota</taxon>
        <taxon>Sar</taxon>
        <taxon>Rhizaria</taxon>
        <taxon>Retaria</taxon>
        <taxon>Foraminifera</taxon>
        <taxon>Monothalamids</taxon>
        <taxon>Reticulomyxidae</taxon>
        <taxon>Reticulomyxa</taxon>
    </lineage>
</organism>
<dbReference type="PROSITE" id="PS00748">
    <property type="entry name" value="F_ACTIN_CAPPING_A_1"/>
    <property type="match status" value="1"/>
</dbReference>
<dbReference type="Proteomes" id="UP000023152">
    <property type="component" value="Unassembled WGS sequence"/>
</dbReference>
<dbReference type="PANTHER" id="PTHR10653:SF0">
    <property type="entry name" value="F-ACTIN-CAPPING PROTEIN SUBUNIT ALPHA"/>
    <property type="match status" value="1"/>
</dbReference>
<name>X6MD02_RETFI</name>
<dbReference type="GO" id="GO:0030863">
    <property type="term" value="C:cortical cytoskeleton"/>
    <property type="evidence" value="ECO:0007669"/>
    <property type="project" value="TreeGrafter"/>
</dbReference>
<comment type="caution">
    <text evidence="6">The sequence shown here is derived from an EMBL/GenBank/DDBJ whole genome shotgun (WGS) entry which is preliminary data.</text>
</comment>
<keyword evidence="7" id="KW-1185">Reference proteome</keyword>
<dbReference type="GO" id="GO:0008290">
    <property type="term" value="C:F-actin capping protein complex"/>
    <property type="evidence" value="ECO:0007669"/>
    <property type="project" value="UniProtKB-UniRule"/>
</dbReference>
<dbReference type="PRINTS" id="PR00191">
    <property type="entry name" value="FACTINCAPA"/>
</dbReference>
<dbReference type="SUPFAM" id="SSF90096">
    <property type="entry name" value="Subunits of heterodimeric actin filament capping protein Capz"/>
    <property type="match status" value="1"/>
</dbReference>
<dbReference type="PANTHER" id="PTHR10653">
    <property type="entry name" value="F-ACTIN-CAPPING PROTEIN SUBUNIT ALPHA"/>
    <property type="match status" value="1"/>
</dbReference>
<dbReference type="EMBL" id="ASPP01022345">
    <property type="protein sequence ID" value="ETO11551.1"/>
    <property type="molecule type" value="Genomic_DNA"/>
</dbReference>
<evidence type="ECO:0000256" key="2">
    <source>
        <dbReference type="ARBA" id="ARBA00014038"/>
    </source>
</evidence>
<sequence>MAEEYTPDQQKKIAKHFVLVAPHGEVHDLTKELQTKLKNLKNNKFVLLTDLRAVVKGGLLDDKWLHAAMTEYNKRHFEIAESDKTKVICCPQGEVEANKYLNPEKKVICTVDPVTQVFFLFGIRADVILSGEFLEFREKAHSKLKEYLNGFYEDGTTNPASMSRGQGTVYVSPDGQLAVVISFKNLNVSNYWTGGWQSEWTVKLGKKGPTKLEGRIRLKVHYYEDGNVQLNSTFNETGEVEVSVEFFFLKHFVSLSASPFFLGATKKFKKNVFEIIRENDPSSTATALINTIRTLENDFQLRLEKFYVQMHDSTFKNMRRYDNFKKI</sequence>
<dbReference type="Pfam" id="PF01267">
    <property type="entry name" value="F-actin_cap_A"/>
    <property type="match status" value="2"/>
</dbReference>
<dbReference type="GO" id="GO:0030036">
    <property type="term" value="P:actin cytoskeleton organization"/>
    <property type="evidence" value="ECO:0007669"/>
    <property type="project" value="TreeGrafter"/>
</dbReference>
<dbReference type="InterPro" id="IPR042276">
    <property type="entry name" value="CapZ_alpha/beta_2"/>
</dbReference>
<dbReference type="Gene3D" id="3.30.1140.60">
    <property type="entry name" value="F-actin capping protein, alpha subunit"/>
    <property type="match status" value="1"/>
</dbReference>
<protein>
    <recommendedName>
        <fullName evidence="2 5">F-actin-capping protein subunit alpha</fullName>
    </recommendedName>
</protein>
<gene>
    <name evidence="6" type="ORF">RFI_25825</name>
</gene>
<evidence type="ECO:0000313" key="7">
    <source>
        <dbReference type="Proteomes" id="UP000023152"/>
    </source>
</evidence>
<dbReference type="InterPro" id="IPR002189">
    <property type="entry name" value="CapZ_alpha"/>
</dbReference>
<evidence type="ECO:0000256" key="5">
    <source>
        <dbReference type="RuleBase" id="RU365077"/>
    </source>
</evidence>
<evidence type="ECO:0000256" key="1">
    <source>
        <dbReference type="ARBA" id="ARBA00010479"/>
    </source>
</evidence>